<gene>
    <name evidence="1" type="ORF">Pgy4_38081</name>
</gene>
<proteinExistence type="predicted"/>
<name>F3CHP3_PSESG</name>
<accession>F3CHP3</accession>
<feature type="non-terminal residue" evidence="1">
    <location>
        <position position="51"/>
    </location>
</feature>
<reference evidence="1 2" key="1">
    <citation type="journal article" date="2011" name="PLoS Pathog.">
        <title>Dynamic evolution of pathogenicity revealed by sequencing and comparative genomics of 19 Pseudomonas syringae isolates.</title>
        <authorList>
            <person name="Baltrus D.A."/>
            <person name="Nishimura M.T."/>
            <person name="Romanchuk A."/>
            <person name="Chang J.H."/>
            <person name="Mukhtar M.S."/>
            <person name="Cherkis K."/>
            <person name="Roach J."/>
            <person name="Grant S.R."/>
            <person name="Jones C.D."/>
            <person name="Dangl J.L."/>
        </authorList>
    </citation>
    <scope>NUCLEOTIDE SEQUENCE [LARGE SCALE GENOMIC DNA]</scope>
    <source>
        <strain evidence="2">race 4</strain>
    </source>
</reference>
<sequence length="51" mass="5522">AITLGDKAFGRYHASLIVFGKTPDQAIENGTKMASVFTVRDATFVRSTMSN</sequence>
<organism evidence="1 2">
    <name type="scientific">Pseudomonas savastanoi pv. glycinea str. race 4</name>
    <dbReference type="NCBI Taxonomy" id="875330"/>
    <lineage>
        <taxon>Bacteria</taxon>
        <taxon>Pseudomonadati</taxon>
        <taxon>Pseudomonadota</taxon>
        <taxon>Gammaproteobacteria</taxon>
        <taxon>Pseudomonadales</taxon>
        <taxon>Pseudomonadaceae</taxon>
        <taxon>Pseudomonas</taxon>
    </lineage>
</organism>
<evidence type="ECO:0000313" key="2">
    <source>
        <dbReference type="Proteomes" id="UP000005466"/>
    </source>
</evidence>
<protein>
    <submittedName>
        <fullName evidence="1">Conjugal transfer protein</fullName>
    </submittedName>
</protein>
<feature type="non-terminal residue" evidence="1">
    <location>
        <position position="1"/>
    </location>
</feature>
<evidence type="ECO:0000313" key="1">
    <source>
        <dbReference type="EMBL" id="EGH18785.1"/>
    </source>
</evidence>
<dbReference type="Proteomes" id="UP000005466">
    <property type="component" value="Unassembled WGS sequence"/>
</dbReference>
<dbReference type="EMBL" id="ADWY01003166">
    <property type="protein sequence ID" value="EGH18785.1"/>
    <property type="molecule type" value="Genomic_DNA"/>
</dbReference>
<dbReference type="AlphaFoldDB" id="F3CHP3"/>
<comment type="caution">
    <text evidence="1">The sequence shown here is derived from an EMBL/GenBank/DDBJ whole genome shotgun (WGS) entry which is preliminary data.</text>
</comment>